<dbReference type="InterPro" id="IPR002762">
    <property type="entry name" value="CbiX-like"/>
</dbReference>
<dbReference type="CDD" id="cd03416">
    <property type="entry name" value="CbiX_SirB_N"/>
    <property type="match status" value="1"/>
</dbReference>
<dbReference type="Proteomes" id="UP000671914">
    <property type="component" value="Chromosome"/>
</dbReference>
<evidence type="ECO:0000256" key="2">
    <source>
        <dbReference type="ARBA" id="ARBA00023239"/>
    </source>
</evidence>
<protein>
    <submittedName>
        <fullName evidence="3">Cobalamin biosynthesis protein CbiX</fullName>
    </submittedName>
</protein>
<dbReference type="PANTHER" id="PTHR33542:SF5">
    <property type="entry name" value="FERROCHELATASE CHE1"/>
    <property type="match status" value="1"/>
</dbReference>
<dbReference type="KEGG" id="aarc:G127AT_14645"/>
<keyword evidence="2" id="KW-0456">Lyase</keyword>
<dbReference type="GO" id="GO:0046872">
    <property type="term" value="F:metal ion binding"/>
    <property type="evidence" value="ECO:0007669"/>
    <property type="project" value="UniProtKB-KW"/>
</dbReference>
<dbReference type="SUPFAM" id="SSF53800">
    <property type="entry name" value="Chelatase"/>
    <property type="match status" value="1"/>
</dbReference>
<dbReference type="AlphaFoldDB" id="A0A975FM77"/>
<dbReference type="Pfam" id="PF01903">
    <property type="entry name" value="CbiX"/>
    <property type="match status" value="2"/>
</dbReference>
<organism evidence="3 4">
    <name type="scientific">Agromyces archimandritae</name>
    <dbReference type="NCBI Taxonomy" id="2781962"/>
    <lineage>
        <taxon>Bacteria</taxon>
        <taxon>Bacillati</taxon>
        <taxon>Actinomycetota</taxon>
        <taxon>Actinomycetes</taxon>
        <taxon>Micrococcales</taxon>
        <taxon>Microbacteriaceae</taxon>
        <taxon>Agromyces</taxon>
    </lineage>
</organism>
<evidence type="ECO:0000256" key="1">
    <source>
        <dbReference type="ARBA" id="ARBA00022723"/>
    </source>
</evidence>
<accession>A0A975FM77</accession>
<sequence>MSAPVLLAVSHGTSSEAGRRAVAALVDAVREASGARVESAFVDVQQPDVPAALAAIGDRSVVVVPLLLSAGYHVNVDLVRELEAFPRARLARALGPDPRLASVLVRRLGEAGRAPGDRIVLAAAGSSDRSAVADCRAVAGLAATELGLAVRLGFLSAARPSVARAVANARAVHPLARVAVASYLLAPGYFHDLAVAAGGELTSAPLLGDGPVPDELVDVVLDRYAEVALSLAA</sequence>
<keyword evidence="1" id="KW-0479">Metal-binding</keyword>
<proteinExistence type="predicted"/>
<dbReference type="InterPro" id="IPR050963">
    <property type="entry name" value="Sirohydro_Cobaltochel/CbiX"/>
</dbReference>
<reference evidence="3" key="1">
    <citation type="submission" date="2021-03" db="EMBL/GenBank/DDBJ databases">
        <title>Agromyces archimandritus sp. nov., isolated from the cockroach Archimandrita tessellata.</title>
        <authorList>
            <person name="Guzman J."/>
            <person name="Ortuzar M."/>
            <person name="Poehlein A."/>
            <person name="Daniel R."/>
            <person name="Trujillo M."/>
            <person name="Vilcinskas A."/>
        </authorList>
    </citation>
    <scope>NUCLEOTIDE SEQUENCE</scope>
    <source>
        <strain evidence="3">G127AT</strain>
    </source>
</reference>
<name>A0A975FM77_9MICO</name>
<dbReference type="RefSeq" id="WP_210898118.1">
    <property type="nucleotide sequence ID" value="NZ_CP071696.1"/>
</dbReference>
<keyword evidence="4" id="KW-1185">Reference proteome</keyword>
<evidence type="ECO:0000313" key="4">
    <source>
        <dbReference type="Proteomes" id="UP000671914"/>
    </source>
</evidence>
<dbReference type="GO" id="GO:0016829">
    <property type="term" value="F:lyase activity"/>
    <property type="evidence" value="ECO:0007669"/>
    <property type="project" value="UniProtKB-KW"/>
</dbReference>
<dbReference type="PANTHER" id="PTHR33542">
    <property type="entry name" value="SIROHYDROCHLORIN FERROCHELATASE, CHLOROPLASTIC"/>
    <property type="match status" value="1"/>
</dbReference>
<evidence type="ECO:0000313" key="3">
    <source>
        <dbReference type="EMBL" id="QTX04484.1"/>
    </source>
</evidence>
<dbReference type="Gene3D" id="3.40.50.1400">
    <property type="match status" value="2"/>
</dbReference>
<gene>
    <name evidence="3" type="ORF">G127AT_14645</name>
</gene>
<dbReference type="EMBL" id="CP071696">
    <property type="protein sequence ID" value="QTX04484.1"/>
    <property type="molecule type" value="Genomic_DNA"/>
</dbReference>